<evidence type="ECO:0000313" key="4">
    <source>
        <dbReference type="Proteomes" id="UP000269793"/>
    </source>
</evidence>
<accession>A0A3G2S4U5</accession>
<protein>
    <submittedName>
        <fullName evidence="3">Phosphopantothenate--cysteine ligase</fullName>
        <ecNumber evidence="3">6.3.2.5</ecNumber>
    </submittedName>
</protein>
<name>A0A3G2S4U5_MALR7</name>
<dbReference type="AlphaFoldDB" id="A0A3G2S4U5"/>
<sequence length="321" mass="37085">MRRAWTPEEFYREFDEPPHVQDITESVQAFVETHRQAGHKVVLVTSGGTTVPLEKNMVRFLDNFSAGTRGAASAEYFLQQGYAVLFLSRQHSQFPFTRLYSHTTNPLFDLLEEPVANDDSVRVSRDHVAHLLPTLHAYHDAKRNKRLLTVSFVTVVEYLFLLRHICHILAPLGRHAMLYLAAAVSDYFLPPERMSEHKIQSSDGALTIELQQVPKVLGVLVREWLPHAYVVSFKLETDESLVIPKAERSLRHYGHQLVIGNQLQRRKWEVVLVEHTSRTKQQDTASFEHAWIQLPQDAEHEIERDIVRMLAQRQHAWIHAV</sequence>
<dbReference type="GO" id="GO:0004632">
    <property type="term" value="F:phosphopantothenate--cysteine ligase activity"/>
    <property type="evidence" value="ECO:0007669"/>
    <property type="project" value="UniProtKB-EC"/>
</dbReference>
<dbReference type="Gene3D" id="3.40.50.10300">
    <property type="entry name" value="CoaB-like"/>
    <property type="match status" value="1"/>
</dbReference>
<evidence type="ECO:0000313" key="3">
    <source>
        <dbReference type="EMBL" id="AYO42108.1"/>
    </source>
</evidence>
<dbReference type="EMBL" id="CP033149">
    <property type="protein sequence ID" value="AYO42108.1"/>
    <property type="molecule type" value="Genomic_DNA"/>
</dbReference>
<dbReference type="SUPFAM" id="SSF102645">
    <property type="entry name" value="CoaB-like"/>
    <property type="match status" value="1"/>
</dbReference>
<organism evidence="3 4">
    <name type="scientific">Malassezia restricta (strain ATCC 96810 / NBRC 103918 / CBS 7877)</name>
    <name type="common">Seborrheic dermatitis infection agent</name>
    <dbReference type="NCBI Taxonomy" id="425264"/>
    <lineage>
        <taxon>Eukaryota</taxon>
        <taxon>Fungi</taxon>
        <taxon>Dikarya</taxon>
        <taxon>Basidiomycota</taxon>
        <taxon>Ustilaginomycotina</taxon>
        <taxon>Malasseziomycetes</taxon>
        <taxon>Malasseziales</taxon>
        <taxon>Malasseziaceae</taxon>
        <taxon>Malassezia</taxon>
    </lineage>
</organism>
<dbReference type="Pfam" id="PF04127">
    <property type="entry name" value="DFP"/>
    <property type="match status" value="2"/>
</dbReference>
<dbReference type="PANTHER" id="PTHR12290">
    <property type="entry name" value="CORNICHON-RELATED"/>
    <property type="match status" value="1"/>
</dbReference>
<dbReference type="EC" id="6.3.2.5" evidence="3"/>
<comment type="similarity">
    <text evidence="1">Belongs to the PPC synthetase family.</text>
</comment>
<dbReference type="OrthoDB" id="70224at2759"/>
<keyword evidence="3" id="KW-0436">Ligase</keyword>
<feature type="domain" description="DNA/pantothenate metabolism flavoprotein C-terminal" evidence="2">
    <location>
        <begin position="40"/>
        <end position="91"/>
    </location>
</feature>
<dbReference type="Proteomes" id="UP000269793">
    <property type="component" value="Chromosome II"/>
</dbReference>
<reference evidence="3 4" key="1">
    <citation type="submission" date="2018-10" db="EMBL/GenBank/DDBJ databases">
        <title>Complete genome sequence of Malassezia restricta CBS 7877.</title>
        <authorList>
            <person name="Morand S.C."/>
            <person name="Bertignac M."/>
            <person name="Iltis A."/>
            <person name="Kolder I."/>
            <person name="Pirovano W."/>
            <person name="Jourdain R."/>
            <person name="Clavaud C."/>
        </authorList>
    </citation>
    <scope>NUCLEOTIDE SEQUENCE [LARGE SCALE GENOMIC DNA]</scope>
    <source>
        <strain evidence="3 4">CBS 7877</strain>
    </source>
</reference>
<evidence type="ECO:0000256" key="1">
    <source>
        <dbReference type="ARBA" id="ARBA00005703"/>
    </source>
</evidence>
<gene>
    <name evidence="3" type="primary">PPCS</name>
    <name evidence="3" type="ORF">DNF11_1158</name>
</gene>
<dbReference type="VEuPathDB" id="FungiDB:DNF11_1158"/>
<evidence type="ECO:0000259" key="2">
    <source>
        <dbReference type="Pfam" id="PF04127"/>
    </source>
</evidence>
<dbReference type="InterPro" id="IPR007085">
    <property type="entry name" value="DNA/pantothenate-metab_flavo_C"/>
</dbReference>
<dbReference type="InterPro" id="IPR035929">
    <property type="entry name" value="CoaB-like_sf"/>
</dbReference>
<proteinExistence type="inferred from homology"/>
<dbReference type="GO" id="GO:0015937">
    <property type="term" value="P:coenzyme A biosynthetic process"/>
    <property type="evidence" value="ECO:0007669"/>
    <property type="project" value="UniProtKB-ARBA"/>
</dbReference>
<keyword evidence="4" id="KW-1185">Reference proteome</keyword>
<feature type="domain" description="DNA/pantothenate metabolism flavoprotein C-terminal" evidence="2">
    <location>
        <begin position="174"/>
        <end position="267"/>
    </location>
</feature>
<dbReference type="STRING" id="425264.A0A3G2S4U5"/>